<organism evidence="7 8">
    <name type="scientific">Mycena indigotica</name>
    <dbReference type="NCBI Taxonomy" id="2126181"/>
    <lineage>
        <taxon>Eukaryota</taxon>
        <taxon>Fungi</taxon>
        <taxon>Dikarya</taxon>
        <taxon>Basidiomycota</taxon>
        <taxon>Agaricomycotina</taxon>
        <taxon>Agaricomycetes</taxon>
        <taxon>Agaricomycetidae</taxon>
        <taxon>Agaricales</taxon>
        <taxon>Marasmiineae</taxon>
        <taxon>Mycenaceae</taxon>
        <taxon>Mycena</taxon>
    </lineage>
</organism>
<dbReference type="SUPFAM" id="SSF111331">
    <property type="entry name" value="NAD kinase/diacylglycerol kinase-like"/>
    <property type="match status" value="1"/>
</dbReference>
<dbReference type="OrthoDB" id="24581at2759"/>
<feature type="compositionally biased region" description="Acidic residues" evidence="6">
    <location>
        <begin position="946"/>
        <end position="958"/>
    </location>
</feature>
<dbReference type="EMBL" id="JACAZF010000001">
    <property type="protein sequence ID" value="KAF7315295.1"/>
    <property type="molecule type" value="Genomic_DNA"/>
</dbReference>
<proteinExistence type="inferred from homology"/>
<dbReference type="GeneID" id="59339924"/>
<evidence type="ECO:0000256" key="4">
    <source>
        <dbReference type="ARBA" id="ARBA00022857"/>
    </source>
</evidence>
<evidence type="ECO:0000313" key="8">
    <source>
        <dbReference type="Proteomes" id="UP000636479"/>
    </source>
</evidence>
<reference evidence="7" key="1">
    <citation type="submission" date="2020-05" db="EMBL/GenBank/DDBJ databases">
        <title>Mycena genomes resolve the evolution of fungal bioluminescence.</title>
        <authorList>
            <person name="Tsai I.J."/>
        </authorList>
    </citation>
    <scope>NUCLEOTIDE SEQUENCE</scope>
    <source>
        <strain evidence="7">171206Taipei</strain>
    </source>
</reference>
<dbReference type="GO" id="GO:0006741">
    <property type="term" value="P:NADP+ biosynthetic process"/>
    <property type="evidence" value="ECO:0007669"/>
    <property type="project" value="InterPro"/>
</dbReference>
<feature type="region of interest" description="Disordered" evidence="6">
    <location>
        <begin position="299"/>
        <end position="335"/>
    </location>
</feature>
<accession>A0A8H6TGF8</accession>
<dbReference type="AlphaFoldDB" id="A0A8H6TGF8"/>
<dbReference type="InterPro" id="IPR017438">
    <property type="entry name" value="ATP-NAD_kinase_N"/>
</dbReference>
<keyword evidence="3 7" id="KW-0418">Kinase</keyword>
<feature type="compositionally biased region" description="Basic residues" evidence="6">
    <location>
        <begin position="863"/>
        <end position="874"/>
    </location>
</feature>
<dbReference type="Pfam" id="PF01513">
    <property type="entry name" value="NAD_kinase"/>
    <property type="match status" value="1"/>
</dbReference>
<feature type="compositionally biased region" description="Acidic residues" evidence="6">
    <location>
        <begin position="789"/>
        <end position="813"/>
    </location>
</feature>
<dbReference type="Gene3D" id="3.40.50.10330">
    <property type="entry name" value="Probable inorganic polyphosphate/atp-NAD kinase, domain 1"/>
    <property type="match status" value="1"/>
</dbReference>
<dbReference type="PANTHER" id="PTHR20275:SF0">
    <property type="entry name" value="NAD KINASE"/>
    <property type="match status" value="1"/>
</dbReference>
<dbReference type="PANTHER" id="PTHR20275">
    <property type="entry name" value="NAD KINASE"/>
    <property type="match status" value="1"/>
</dbReference>
<evidence type="ECO:0000256" key="5">
    <source>
        <dbReference type="ARBA" id="ARBA00023027"/>
    </source>
</evidence>
<feature type="region of interest" description="Disordered" evidence="6">
    <location>
        <begin position="770"/>
        <end position="833"/>
    </location>
</feature>
<comment type="caution">
    <text evidence="7">The sequence shown here is derived from an EMBL/GenBank/DDBJ whole genome shotgun (WGS) entry which is preliminary data.</text>
</comment>
<keyword evidence="2" id="KW-0808">Transferase</keyword>
<feature type="compositionally biased region" description="Low complexity" evidence="6">
    <location>
        <begin position="300"/>
        <end position="325"/>
    </location>
</feature>
<feature type="compositionally biased region" description="Basic residues" evidence="6">
    <location>
        <begin position="920"/>
        <end position="930"/>
    </location>
</feature>
<dbReference type="InterPro" id="IPR002504">
    <property type="entry name" value="NADK"/>
</dbReference>
<dbReference type="FunFam" id="2.60.200.30:FF:000004">
    <property type="entry name" value="NAD kinase 2, chloroplastic"/>
    <property type="match status" value="1"/>
</dbReference>
<sequence length="958" mass="106091">MKALAIGLYISDESLMTSHGWKSVNEFKIAELMNVQIHVERPHETLPVVVGELGGPMYEIVKLVTATLNETGAILQDSGYTDMGFFIAQILQRAQANVDVFLEHLVRTLPTFQDMAVVDEQPIYCFSKALFLVHTISVRFSSANPPPFPLPSVGSALPILSGNAVPSLLVHLQVIQLSASSQLSSISLPVASPGLTTSGPIAGPPITLDQSFLLRAAAIFALRSSAPSEWTPDVVLDEASPIAKKGDNSTMTPTTTATVQRNHHHHIQREQPMHSPCFVHSHLDKGVSLTDWLRLRQNGTDSSESRSSLSYDLSSSSSTTSSTVDSPDDDDFSSSLTKQLAETAVGVREMSKQLGRARVRSNIQNVLIITKARDNRLIQLTRQLALYLMLKPRQGQSRGLVVYVDHQLRASKRFDAEGIQRDHPELFVPVQRRKSSSSTSLPSMAVYKEEQNLKETGQLRYWTSDMCSHSPHLFDFVVTLGGDGTVLFTSWLFQRIVPPVLPFALGSLGFLTNFDFADHRTVMDAALDSGIRVNLRMRFTCTVYRAVVNEDGKRRKAVKKGHTGEIMMKNVEQGGWEALESGWSGGPELVKATSKDKEIMCFTTRAVETFEVLNDLVVDRGPSPYVSQLELFGDEHHMTTVQADGLTVSTPTGSTAYSLSAGGSLVHPEIPAILITPICPHTLSFRPMLLPDSMELRICVPFDSRSTAWASFDGRGRVELKQGDHIKVTPSKFPFPTVCADNQSTDWFQAISRTLKWNERERQKSFVMVEEDAPTRPKKKRVKQHEPVEELVEDEEEDEVTDEEEKFDIDDSSPEAAAAAAALKTQQTPDEEALGREKALEIMEEDRLHRLAASALKKERSRSAKSRSRSRQRTKSATPHVEFHLESSEPRRGGRIPKEKEPELDSVTTPTVGNLNLPYHHGRGRGHSRTRSADVGPRAFAVWGQDESDSNASDSDDM</sequence>
<feature type="region of interest" description="Disordered" evidence="6">
    <location>
        <begin position="851"/>
        <end position="958"/>
    </location>
</feature>
<gene>
    <name evidence="7" type="ORF">MIND_00044000</name>
</gene>
<evidence type="ECO:0000313" key="7">
    <source>
        <dbReference type="EMBL" id="KAF7315295.1"/>
    </source>
</evidence>
<dbReference type="GO" id="GO:0003951">
    <property type="term" value="F:NAD+ kinase activity"/>
    <property type="evidence" value="ECO:0007669"/>
    <property type="project" value="InterPro"/>
</dbReference>
<comment type="similarity">
    <text evidence="1">Belongs to the NAD kinase family.</text>
</comment>
<evidence type="ECO:0000256" key="6">
    <source>
        <dbReference type="SAM" id="MobiDB-lite"/>
    </source>
</evidence>
<evidence type="ECO:0000256" key="2">
    <source>
        <dbReference type="ARBA" id="ARBA00022679"/>
    </source>
</evidence>
<keyword evidence="8" id="KW-1185">Reference proteome</keyword>
<dbReference type="GO" id="GO:0019674">
    <property type="term" value="P:NAD+ metabolic process"/>
    <property type="evidence" value="ECO:0007669"/>
    <property type="project" value="InterPro"/>
</dbReference>
<keyword evidence="5" id="KW-0520">NAD</keyword>
<protein>
    <submittedName>
        <fullName evidence="7">NAD+ kinase</fullName>
    </submittedName>
</protein>
<evidence type="ECO:0000256" key="1">
    <source>
        <dbReference type="ARBA" id="ARBA00010995"/>
    </source>
</evidence>
<dbReference type="Pfam" id="PF20143">
    <property type="entry name" value="NAD_kinase_C"/>
    <property type="match status" value="1"/>
</dbReference>
<dbReference type="RefSeq" id="XP_037225318.1">
    <property type="nucleotide sequence ID" value="XM_037357408.1"/>
</dbReference>
<dbReference type="Proteomes" id="UP000636479">
    <property type="component" value="Unassembled WGS sequence"/>
</dbReference>
<name>A0A8H6TGF8_9AGAR</name>
<feature type="compositionally biased region" description="Basic and acidic residues" evidence="6">
    <location>
        <begin position="881"/>
        <end position="903"/>
    </location>
</feature>
<keyword evidence="4" id="KW-0521">NADP</keyword>
<evidence type="ECO:0000256" key="3">
    <source>
        <dbReference type="ARBA" id="ARBA00022777"/>
    </source>
</evidence>
<dbReference type="InterPro" id="IPR016064">
    <property type="entry name" value="NAD/diacylglycerol_kinase_sf"/>
</dbReference>
<dbReference type="InterPro" id="IPR017437">
    <property type="entry name" value="ATP-NAD_kinase_PpnK-typ_C"/>
</dbReference>
<dbReference type="Gene3D" id="2.60.200.30">
    <property type="entry name" value="Probable inorganic polyphosphate/atp-NAD kinase, domain 2"/>
    <property type="match status" value="1"/>
</dbReference>
<dbReference type="HAMAP" id="MF_00361">
    <property type="entry name" value="NAD_kinase"/>
    <property type="match status" value="1"/>
</dbReference>